<keyword evidence="13" id="KW-1185">Reference proteome</keyword>
<dbReference type="Gene3D" id="3.30.565.10">
    <property type="entry name" value="Histidine kinase-like ATPase, C-terminal domain"/>
    <property type="match status" value="1"/>
</dbReference>
<keyword evidence="9" id="KW-1133">Transmembrane helix</keyword>
<name>A0A2S6IUF0_9ACTN</name>
<gene>
    <name evidence="12" type="ORF">CLV92_10250</name>
</gene>
<dbReference type="PANTHER" id="PTHR24421:SF10">
    <property type="entry name" value="NITRATE_NITRITE SENSOR PROTEIN NARQ"/>
    <property type="match status" value="1"/>
</dbReference>
<sequence>MLCVSGRVLQRWDVALPLLLAAAAQVELHLPHSTEAAPATAGHAALLAVVVLPLMAQRRAPLLAPAAAAAAWAVEPLFFPVANTFAVPLAVLGLAPLAAARWAPTTARAWAASVLVVALLALQGATHGVYGVGGSVANAVFGSALAVVGGVWRRHAEQRRQAEERAAAERVAREEADRALAAERARIARELHDVVGHGLSVVVLQARGARRVLDADPDRAREALDEVERIASRSLHEMRLLMGVLRLPAGAPVPQPGLADLPELVGGVRAAGTPVVLRLPAPLPDLPAAVGVSCYRIVQEALTNALRHAPGGAVRVDVCCAGGSVVLEVLTAAPAASAGAPVDHGGSGLLGVRERVELFGGRLHAGPLPDGGHRLHASLPLPCPGQVDGPAPAQARDGAGRVVR</sequence>
<feature type="transmembrane region" description="Helical" evidence="9">
    <location>
        <begin position="110"/>
        <end position="130"/>
    </location>
</feature>
<dbReference type="EC" id="2.7.13.3" evidence="2"/>
<dbReference type="PANTHER" id="PTHR24421">
    <property type="entry name" value="NITRATE/NITRITE SENSOR PROTEIN NARX-RELATED"/>
    <property type="match status" value="1"/>
</dbReference>
<evidence type="ECO:0000259" key="10">
    <source>
        <dbReference type="Pfam" id="PF02518"/>
    </source>
</evidence>
<evidence type="ECO:0000256" key="2">
    <source>
        <dbReference type="ARBA" id="ARBA00012438"/>
    </source>
</evidence>
<evidence type="ECO:0000256" key="7">
    <source>
        <dbReference type="ARBA" id="ARBA00022840"/>
    </source>
</evidence>
<keyword evidence="4" id="KW-0808">Transferase</keyword>
<evidence type="ECO:0000256" key="1">
    <source>
        <dbReference type="ARBA" id="ARBA00000085"/>
    </source>
</evidence>
<proteinExistence type="predicted"/>
<accession>A0A2S6IUF0</accession>
<evidence type="ECO:0000313" key="12">
    <source>
        <dbReference type="EMBL" id="PPK97900.1"/>
    </source>
</evidence>
<dbReference type="Pfam" id="PF02518">
    <property type="entry name" value="HATPase_c"/>
    <property type="match status" value="1"/>
</dbReference>
<keyword evidence="9" id="KW-0472">Membrane</keyword>
<dbReference type="Proteomes" id="UP000239485">
    <property type="component" value="Unassembled WGS sequence"/>
</dbReference>
<comment type="caution">
    <text evidence="12">The sequence shown here is derived from an EMBL/GenBank/DDBJ whole genome shotgun (WGS) entry which is preliminary data.</text>
</comment>
<organism evidence="12 13">
    <name type="scientific">Kineococcus xinjiangensis</name>
    <dbReference type="NCBI Taxonomy" id="512762"/>
    <lineage>
        <taxon>Bacteria</taxon>
        <taxon>Bacillati</taxon>
        <taxon>Actinomycetota</taxon>
        <taxon>Actinomycetes</taxon>
        <taxon>Kineosporiales</taxon>
        <taxon>Kineosporiaceae</taxon>
        <taxon>Kineococcus</taxon>
    </lineage>
</organism>
<dbReference type="GO" id="GO:0016020">
    <property type="term" value="C:membrane"/>
    <property type="evidence" value="ECO:0007669"/>
    <property type="project" value="InterPro"/>
</dbReference>
<protein>
    <recommendedName>
        <fullName evidence="2">histidine kinase</fullName>
        <ecNumber evidence="2">2.7.13.3</ecNumber>
    </recommendedName>
</protein>
<dbReference type="InterPro" id="IPR003594">
    <property type="entry name" value="HATPase_dom"/>
</dbReference>
<dbReference type="Pfam" id="PF07730">
    <property type="entry name" value="HisKA_3"/>
    <property type="match status" value="1"/>
</dbReference>
<evidence type="ECO:0000256" key="3">
    <source>
        <dbReference type="ARBA" id="ARBA00022553"/>
    </source>
</evidence>
<dbReference type="EMBL" id="PTJD01000002">
    <property type="protein sequence ID" value="PPK97900.1"/>
    <property type="molecule type" value="Genomic_DNA"/>
</dbReference>
<dbReference type="InterPro" id="IPR036890">
    <property type="entry name" value="HATPase_C_sf"/>
</dbReference>
<comment type="catalytic activity">
    <reaction evidence="1">
        <text>ATP + protein L-histidine = ADP + protein N-phospho-L-histidine.</text>
        <dbReference type="EC" id="2.7.13.3"/>
    </reaction>
</comment>
<dbReference type="CDD" id="cd16917">
    <property type="entry name" value="HATPase_UhpB-NarQ-NarX-like"/>
    <property type="match status" value="1"/>
</dbReference>
<keyword evidence="9" id="KW-0812">Transmembrane</keyword>
<feature type="transmembrane region" description="Helical" evidence="9">
    <location>
        <begin position="136"/>
        <end position="152"/>
    </location>
</feature>
<feature type="domain" description="Histidine kinase/HSP90-like ATPase" evidence="10">
    <location>
        <begin position="294"/>
        <end position="382"/>
    </location>
</feature>
<dbReference type="GO" id="GO:0005524">
    <property type="term" value="F:ATP binding"/>
    <property type="evidence" value="ECO:0007669"/>
    <property type="project" value="UniProtKB-KW"/>
</dbReference>
<dbReference type="SUPFAM" id="SSF55874">
    <property type="entry name" value="ATPase domain of HSP90 chaperone/DNA topoisomerase II/histidine kinase"/>
    <property type="match status" value="1"/>
</dbReference>
<dbReference type="GO" id="GO:0000155">
    <property type="term" value="F:phosphorelay sensor kinase activity"/>
    <property type="evidence" value="ECO:0007669"/>
    <property type="project" value="InterPro"/>
</dbReference>
<keyword evidence="8" id="KW-0902">Two-component regulatory system</keyword>
<keyword evidence="5" id="KW-0547">Nucleotide-binding</keyword>
<evidence type="ECO:0000256" key="5">
    <source>
        <dbReference type="ARBA" id="ARBA00022741"/>
    </source>
</evidence>
<feature type="domain" description="Signal transduction histidine kinase subgroup 3 dimerisation and phosphoacceptor" evidence="11">
    <location>
        <begin position="183"/>
        <end position="249"/>
    </location>
</feature>
<evidence type="ECO:0000256" key="6">
    <source>
        <dbReference type="ARBA" id="ARBA00022777"/>
    </source>
</evidence>
<keyword evidence="3" id="KW-0597">Phosphoprotein</keyword>
<dbReference type="GO" id="GO:0046983">
    <property type="term" value="F:protein dimerization activity"/>
    <property type="evidence" value="ECO:0007669"/>
    <property type="project" value="InterPro"/>
</dbReference>
<dbReference type="InterPro" id="IPR050482">
    <property type="entry name" value="Sensor_HK_TwoCompSys"/>
</dbReference>
<dbReference type="InterPro" id="IPR011712">
    <property type="entry name" value="Sig_transdc_His_kin_sub3_dim/P"/>
</dbReference>
<keyword evidence="7" id="KW-0067">ATP-binding</keyword>
<evidence type="ECO:0000256" key="8">
    <source>
        <dbReference type="ARBA" id="ARBA00023012"/>
    </source>
</evidence>
<evidence type="ECO:0000256" key="4">
    <source>
        <dbReference type="ARBA" id="ARBA00022679"/>
    </source>
</evidence>
<evidence type="ECO:0000256" key="9">
    <source>
        <dbReference type="SAM" id="Phobius"/>
    </source>
</evidence>
<dbReference type="Gene3D" id="1.20.5.1930">
    <property type="match status" value="1"/>
</dbReference>
<reference evidence="12 13" key="1">
    <citation type="submission" date="2018-02" db="EMBL/GenBank/DDBJ databases">
        <title>Genomic Encyclopedia of Archaeal and Bacterial Type Strains, Phase II (KMG-II): from individual species to whole genera.</title>
        <authorList>
            <person name="Goeker M."/>
        </authorList>
    </citation>
    <scope>NUCLEOTIDE SEQUENCE [LARGE SCALE GENOMIC DNA]</scope>
    <source>
        <strain evidence="12 13">DSM 22857</strain>
    </source>
</reference>
<dbReference type="AlphaFoldDB" id="A0A2S6IUF0"/>
<evidence type="ECO:0000313" key="13">
    <source>
        <dbReference type="Proteomes" id="UP000239485"/>
    </source>
</evidence>
<feature type="transmembrane region" description="Helical" evidence="9">
    <location>
        <begin position="85"/>
        <end position="103"/>
    </location>
</feature>
<evidence type="ECO:0000259" key="11">
    <source>
        <dbReference type="Pfam" id="PF07730"/>
    </source>
</evidence>
<keyword evidence="6 12" id="KW-0418">Kinase</keyword>